<protein>
    <submittedName>
        <fullName evidence="3">Uncharacterized protein, PH0010 family/AmmeMemoRadiSam system protein A/AmmeMemoRadiSam system protein B</fullName>
    </submittedName>
</protein>
<feature type="coiled-coil region" evidence="1">
    <location>
        <begin position="284"/>
        <end position="311"/>
    </location>
</feature>
<gene>
    <name evidence="3" type="ORF">SAMN02745180_00178</name>
</gene>
<dbReference type="GO" id="GO:0016702">
    <property type="term" value="F:oxidoreductase activity, acting on single donors with incorporation of molecular oxygen, incorporation of two atoms of oxygen"/>
    <property type="evidence" value="ECO:0007669"/>
    <property type="project" value="UniProtKB-ARBA"/>
</dbReference>
<keyword evidence="1" id="KW-0175">Coiled coil</keyword>
<dbReference type="CDD" id="cd07951">
    <property type="entry name" value="ED_3B_N_AMMECR1"/>
    <property type="match status" value="1"/>
</dbReference>
<dbReference type="STRING" id="1123281.SAMN02745180_00178"/>
<dbReference type="PANTHER" id="PTHR13016:SF0">
    <property type="entry name" value="AMME SYNDROME CANDIDATE GENE 1 PROTEIN"/>
    <property type="match status" value="1"/>
</dbReference>
<dbReference type="Gene3D" id="3.30.1490.150">
    <property type="entry name" value="Hypothetical protein ph0010, domain 2"/>
    <property type="match status" value="1"/>
</dbReference>
<dbReference type="InterPro" id="IPR004183">
    <property type="entry name" value="Xdiol_dOase_suB"/>
</dbReference>
<dbReference type="SUPFAM" id="SSF53213">
    <property type="entry name" value="LigB-like"/>
    <property type="match status" value="1"/>
</dbReference>
<sequence>MGKILGAYVSPHPPIIVEEIGRGEEKLARETLDGVKKMALDIKEESPSTIILVTPHGPLFSDAIAISYEKTLTGSFWNFGRSDLEFTFQNNKSLVEDIANRAEKEDILMAKVDKNFSSMYGDVDFHVDHGALVPLYFVNKEYRDYKLVHITYGLLSPTELYRFGTLVQEAVLASDERVVFIASGDLSHRLNKSAPSGYSPKGRVFDRKIVEFLKNSDFEGIANFDLELAEGAGECGLRSFIIMSGFLDGFKKKTEVYSYEGPFGVGYCTAKVSLSEGGEEYRLLDNIEMAKKEEINNIREKEDEYVRLARKSLEYYLKYGEIMDVPKNLNEELLENRSGVFVSLKEDSMLRGCIGTIEPTKENIAMEIIRNAVSAGVEDPRFLPVEESELDKIVYSVDVLRKPENIDSIEELDVKKYGVIVSKGMRRGLLLPNLEGIETPEEQVNIALKKAGISPDESYSMERFKVERHI</sequence>
<dbReference type="InterPro" id="IPR027623">
    <property type="entry name" value="AmmeMemoSam_A"/>
</dbReference>
<proteinExistence type="predicted"/>
<dbReference type="Pfam" id="PF02900">
    <property type="entry name" value="LigB"/>
    <property type="match status" value="1"/>
</dbReference>
<dbReference type="RefSeq" id="WP_072742646.1">
    <property type="nucleotide sequence ID" value="NZ_FQXR01000002.1"/>
</dbReference>
<dbReference type="PROSITE" id="PS51112">
    <property type="entry name" value="AMMECR1"/>
    <property type="match status" value="1"/>
</dbReference>
<dbReference type="InterPro" id="IPR002733">
    <property type="entry name" value="AMMECR1_domain"/>
</dbReference>
<evidence type="ECO:0000313" key="3">
    <source>
        <dbReference type="EMBL" id="SHH38105.1"/>
    </source>
</evidence>
<dbReference type="InterPro" id="IPR036071">
    <property type="entry name" value="AMMECR1_dom_sf"/>
</dbReference>
<dbReference type="SUPFAM" id="SSF143447">
    <property type="entry name" value="AMMECR1-like"/>
    <property type="match status" value="1"/>
</dbReference>
<dbReference type="GO" id="GO:0008198">
    <property type="term" value="F:ferrous iron binding"/>
    <property type="evidence" value="ECO:0007669"/>
    <property type="project" value="InterPro"/>
</dbReference>
<dbReference type="Pfam" id="PF01871">
    <property type="entry name" value="AMMECR1"/>
    <property type="match status" value="1"/>
</dbReference>
<keyword evidence="4" id="KW-1185">Reference proteome</keyword>
<evidence type="ECO:0000259" key="2">
    <source>
        <dbReference type="PROSITE" id="PS51112"/>
    </source>
</evidence>
<name>A0A1M5SI22_9FIRM</name>
<feature type="domain" description="AMMECR1" evidence="2">
    <location>
        <begin position="300"/>
        <end position="470"/>
    </location>
</feature>
<dbReference type="Proteomes" id="UP000184389">
    <property type="component" value="Unassembled WGS sequence"/>
</dbReference>
<dbReference type="EMBL" id="FQXR01000002">
    <property type="protein sequence ID" value="SHH38105.1"/>
    <property type="molecule type" value="Genomic_DNA"/>
</dbReference>
<dbReference type="NCBIfam" id="TIGR04335">
    <property type="entry name" value="AmmeMemoSam_A"/>
    <property type="match status" value="1"/>
</dbReference>
<dbReference type="AlphaFoldDB" id="A0A1M5SI22"/>
<dbReference type="Gene3D" id="3.30.700.20">
    <property type="entry name" value="Hypothetical protein ph0010, domain 1"/>
    <property type="match status" value="1"/>
</dbReference>
<evidence type="ECO:0000313" key="4">
    <source>
        <dbReference type="Proteomes" id="UP000184389"/>
    </source>
</evidence>
<dbReference type="InterPro" id="IPR027485">
    <property type="entry name" value="AMMECR1_N"/>
</dbReference>
<dbReference type="Gene3D" id="3.40.830.10">
    <property type="entry name" value="LigB-like"/>
    <property type="match status" value="1"/>
</dbReference>
<dbReference type="OrthoDB" id="159752at2"/>
<accession>A0A1M5SI22</accession>
<dbReference type="InterPro" id="IPR023473">
    <property type="entry name" value="AMMECR1"/>
</dbReference>
<dbReference type="PANTHER" id="PTHR13016">
    <property type="entry name" value="AMMECR1 HOMOLOG"/>
    <property type="match status" value="1"/>
</dbReference>
<dbReference type="NCBIfam" id="TIGR00296">
    <property type="entry name" value="TIGR00296 family protein"/>
    <property type="match status" value="1"/>
</dbReference>
<reference evidence="3 4" key="1">
    <citation type="submission" date="2016-11" db="EMBL/GenBank/DDBJ databases">
        <authorList>
            <person name="Jaros S."/>
            <person name="Januszkiewicz K."/>
            <person name="Wedrychowicz H."/>
        </authorList>
    </citation>
    <scope>NUCLEOTIDE SEQUENCE [LARGE SCALE GENOMIC DNA]</scope>
    <source>
        <strain evidence="3 4">DSM 13106</strain>
    </source>
</reference>
<evidence type="ECO:0000256" key="1">
    <source>
        <dbReference type="SAM" id="Coils"/>
    </source>
</evidence>
<organism evidence="3 4">
    <name type="scientific">Sporanaerobacter acetigenes DSM 13106</name>
    <dbReference type="NCBI Taxonomy" id="1123281"/>
    <lineage>
        <taxon>Bacteria</taxon>
        <taxon>Bacillati</taxon>
        <taxon>Bacillota</taxon>
        <taxon>Tissierellia</taxon>
        <taxon>Tissierellales</taxon>
        <taxon>Sporanaerobacteraceae</taxon>
        <taxon>Sporanaerobacter</taxon>
    </lineage>
</organism>